<evidence type="ECO:0000256" key="3">
    <source>
        <dbReference type="ARBA" id="ARBA00022741"/>
    </source>
</evidence>
<evidence type="ECO:0000256" key="4">
    <source>
        <dbReference type="ARBA" id="ARBA00022840"/>
    </source>
</evidence>
<keyword evidence="4 6" id="KW-0067">ATP-binding</keyword>
<dbReference type="PANTHER" id="PTHR43776">
    <property type="entry name" value="TRANSPORT ATP-BINDING PROTEIN"/>
    <property type="match status" value="1"/>
</dbReference>
<comment type="caution">
    <text evidence="6">The sequence shown here is derived from an EMBL/GenBank/DDBJ whole genome shotgun (WGS) entry which is preliminary data.</text>
</comment>
<evidence type="ECO:0000256" key="2">
    <source>
        <dbReference type="ARBA" id="ARBA00022448"/>
    </source>
</evidence>
<dbReference type="InterPro" id="IPR003593">
    <property type="entry name" value="AAA+_ATPase"/>
</dbReference>
<dbReference type="Gene3D" id="3.40.50.300">
    <property type="entry name" value="P-loop containing nucleotide triphosphate hydrolases"/>
    <property type="match status" value="1"/>
</dbReference>
<sequence>MLKENEKEVFLKVDNLSKHFPMKKGVLSKQKAAVKAVDGVRFEIYKGETLGVVGESGCGKSTMARLLIKLYEATEGSIEMEGKRIESLNKQELKKFRRDIQMVFQDPYASLNPKWTIKRTLLEPLKVHGIGSRNERIRRVKEILNAVGLNESYAERYPHEFSGGQRQRIGIARALILNPKLIIADEPVSALDISVQAQVINILRELQQEYNLTYLFITHDLSVVEHIADRVIVMYLGRIVEVSTTEKLFEKPNHPYTEALISAVPEVNSEVKKERIILSGDVPDPANPPSGCAFHTRCPYSMEVCKTKRPELQSINEQQQVVCHLYDHNNIIGAMEEKKKKVLT</sequence>
<dbReference type="Pfam" id="PF00005">
    <property type="entry name" value="ABC_tran"/>
    <property type="match status" value="1"/>
</dbReference>
<gene>
    <name evidence="6" type="ORF">ACFQ38_10755</name>
</gene>
<keyword evidence="7" id="KW-1185">Reference proteome</keyword>
<reference evidence="7" key="1">
    <citation type="journal article" date="2019" name="Int. J. Syst. Evol. Microbiol.">
        <title>The Global Catalogue of Microorganisms (GCM) 10K type strain sequencing project: providing services to taxonomists for standard genome sequencing and annotation.</title>
        <authorList>
            <consortium name="The Broad Institute Genomics Platform"/>
            <consortium name="The Broad Institute Genome Sequencing Center for Infectious Disease"/>
            <person name="Wu L."/>
            <person name="Ma J."/>
        </authorList>
    </citation>
    <scope>NUCLEOTIDE SEQUENCE [LARGE SCALE GENOMIC DNA]</scope>
    <source>
        <strain evidence="7">CCUG 53915</strain>
    </source>
</reference>
<keyword evidence="2" id="KW-0813">Transport</keyword>
<dbReference type="InterPro" id="IPR027417">
    <property type="entry name" value="P-loop_NTPase"/>
</dbReference>
<dbReference type="CDD" id="cd03257">
    <property type="entry name" value="ABC_NikE_OppD_transporters"/>
    <property type="match status" value="1"/>
</dbReference>
<keyword evidence="3" id="KW-0547">Nucleotide-binding</keyword>
<dbReference type="SMART" id="SM00382">
    <property type="entry name" value="AAA"/>
    <property type="match status" value="1"/>
</dbReference>
<dbReference type="NCBIfam" id="TIGR01727">
    <property type="entry name" value="oligo_HPY"/>
    <property type="match status" value="1"/>
</dbReference>
<comment type="similarity">
    <text evidence="1">Belongs to the ABC transporter superfamily.</text>
</comment>
<evidence type="ECO:0000313" key="6">
    <source>
        <dbReference type="EMBL" id="MFD1205579.1"/>
    </source>
</evidence>
<dbReference type="InterPro" id="IPR050319">
    <property type="entry name" value="ABC_transp_ATP-bind"/>
</dbReference>
<dbReference type="Proteomes" id="UP001597231">
    <property type="component" value="Unassembled WGS sequence"/>
</dbReference>
<evidence type="ECO:0000259" key="5">
    <source>
        <dbReference type="PROSITE" id="PS50893"/>
    </source>
</evidence>
<dbReference type="InterPro" id="IPR013563">
    <property type="entry name" value="Oligopep_ABC_C"/>
</dbReference>
<dbReference type="SUPFAM" id="SSF52540">
    <property type="entry name" value="P-loop containing nucleoside triphosphate hydrolases"/>
    <property type="match status" value="1"/>
</dbReference>
<dbReference type="PANTHER" id="PTHR43776:SF1">
    <property type="entry name" value="OLIGOPEPTIDE ABC TRANSPORTER, ATP-BINDING PROTEIN"/>
    <property type="match status" value="1"/>
</dbReference>
<dbReference type="PROSITE" id="PS00211">
    <property type="entry name" value="ABC_TRANSPORTER_1"/>
    <property type="match status" value="1"/>
</dbReference>
<feature type="domain" description="ABC transporter" evidence="5">
    <location>
        <begin position="11"/>
        <end position="261"/>
    </location>
</feature>
<dbReference type="Pfam" id="PF08352">
    <property type="entry name" value="oligo_HPY"/>
    <property type="match status" value="1"/>
</dbReference>
<proteinExistence type="inferred from homology"/>
<evidence type="ECO:0000256" key="1">
    <source>
        <dbReference type="ARBA" id="ARBA00005417"/>
    </source>
</evidence>
<dbReference type="InterPro" id="IPR003439">
    <property type="entry name" value="ABC_transporter-like_ATP-bd"/>
</dbReference>
<organism evidence="6 7">
    <name type="scientific">Sporosarcina contaminans</name>
    <dbReference type="NCBI Taxonomy" id="633403"/>
    <lineage>
        <taxon>Bacteria</taxon>
        <taxon>Bacillati</taxon>
        <taxon>Bacillota</taxon>
        <taxon>Bacilli</taxon>
        <taxon>Bacillales</taxon>
        <taxon>Caryophanaceae</taxon>
        <taxon>Sporosarcina</taxon>
    </lineage>
</organism>
<dbReference type="NCBIfam" id="NF008453">
    <property type="entry name" value="PRK11308.1"/>
    <property type="match status" value="1"/>
</dbReference>
<dbReference type="GO" id="GO:0005524">
    <property type="term" value="F:ATP binding"/>
    <property type="evidence" value="ECO:0007669"/>
    <property type="project" value="UniProtKB-KW"/>
</dbReference>
<evidence type="ECO:0000313" key="7">
    <source>
        <dbReference type="Proteomes" id="UP001597231"/>
    </source>
</evidence>
<dbReference type="RefSeq" id="WP_381480783.1">
    <property type="nucleotide sequence ID" value="NZ_JBHTLT010000048.1"/>
</dbReference>
<accession>A0ABW3U1M9</accession>
<name>A0ABW3U1M9_9BACL</name>
<dbReference type="InterPro" id="IPR017871">
    <property type="entry name" value="ABC_transporter-like_CS"/>
</dbReference>
<dbReference type="PROSITE" id="PS50893">
    <property type="entry name" value="ABC_TRANSPORTER_2"/>
    <property type="match status" value="1"/>
</dbReference>
<protein>
    <submittedName>
        <fullName evidence="6">ABC transporter ATP-binding protein</fullName>
    </submittedName>
</protein>
<dbReference type="EMBL" id="JBHTLT010000048">
    <property type="protein sequence ID" value="MFD1205579.1"/>
    <property type="molecule type" value="Genomic_DNA"/>
</dbReference>